<dbReference type="EMBL" id="QKYT01000582">
    <property type="protein sequence ID" value="RIA83321.1"/>
    <property type="molecule type" value="Genomic_DNA"/>
</dbReference>
<proteinExistence type="predicted"/>
<keyword evidence="2" id="KW-1185">Reference proteome</keyword>
<dbReference type="Proteomes" id="UP000265703">
    <property type="component" value="Unassembled WGS sequence"/>
</dbReference>
<dbReference type="AlphaFoldDB" id="A0A397SKH9"/>
<reference evidence="1 2" key="1">
    <citation type="submission" date="2018-06" db="EMBL/GenBank/DDBJ databases">
        <title>Comparative genomics reveals the genomic features of Rhizophagus irregularis, R. cerebriforme, R. diaphanum and Gigaspora rosea, and their symbiotic lifestyle signature.</title>
        <authorList>
            <person name="Morin E."/>
            <person name="San Clemente H."/>
            <person name="Chen E.C.H."/>
            <person name="De La Providencia I."/>
            <person name="Hainaut M."/>
            <person name="Kuo A."/>
            <person name="Kohler A."/>
            <person name="Murat C."/>
            <person name="Tang N."/>
            <person name="Roy S."/>
            <person name="Loubradou J."/>
            <person name="Henrissat B."/>
            <person name="Grigoriev I.V."/>
            <person name="Corradi N."/>
            <person name="Roux C."/>
            <person name="Martin F.M."/>
        </authorList>
    </citation>
    <scope>NUCLEOTIDE SEQUENCE [LARGE SCALE GENOMIC DNA]</scope>
    <source>
        <strain evidence="1 2">DAOM 227022</strain>
    </source>
</reference>
<comment type="caution">
    <text evidence="1">The sequence shown here is derived from an EMBL/GenBank/DDBJ whole genome shotgun (WGS) entry which is preliminary data.</text>
</comment>
<dbReference type="OrthoDB" id="2426006at2759"/>
<name>A0A397SKH9_9GLOM</name>
<accession>A0A397SKH9</accession>
<sequence length="236" mass="27255">MPLMLFIPEEEQSLILLLPGYVAFTTADKKHFKLSIIERNNKLLFLWKEFGSDASYTDKQTQGIERLAFHCMLKEYGLESNNTIRSILGLYDPQIINKLQKLDKPEEIDTILYENDDNSNSQNIRFGIQIKFDRKVLSSKDTQVLMLKNLEYKQAIYSQNKTIKKLKEKITSINNEVENVIETDITVFNNAEIQKSVEKEMKEKKLGSVIFISISQYLSILLSLSCPNCLDLITSN</sequence>
<dbReference type="STRING" id="658196.A0A397SKH9"/>
<protein>
    <submittedName>
        <fullName evidence="1">Uncharacterized protein</fullName>
    </submittedName>
</protein>
<evidence type="ECO:0000313" key="1">
    <source>
        <dbReference type="EMBL" id="RIA83321.1"/>
    </source>
</evidence>
<organism evidence="1 2">
    <name type="scientific">Glomus cerebriforme</name>
    <dbReference type="NCBI Taxonomy" id="658196"/>
    <lineage>
        <taxon>Eukaryota</taxon>
        <taxon>Fungi</taxon>
        <taxon>Fungi incertae sedis</taxon>
        <taxon>Mucoromycota</taxon>
        <taxon>Glomeromycotina</taxon>
        <taxon>Glomeromycetes</taxon>
        <taxon>Glomerales</taxon>
        <taxon>Glomeraceae</taxon>
        <taxon>Glomus</taxon>
    </lineage>
</organism>
<evidence type="ECO:0000313" key="2">
    <source>
        <dbReference type="Proteomes" id="UP000265703"/>
    </source>
</evidence>
<gene>
    <name evidence="1" type="ORF">C1645_834008</name>
</gene>